<name>A0A0V0ZCK3_TRISP</name>
<comment type="caution">
    <text evidence="1">The sequence shown here is derived from an EMBL/GenBank/DDBJ whole genome shotgun (WGS) entry which is preliminary data.</text>
</comment>
<gene>
    <name evidence="1" type="ORF">T01_2677</name>
</gene>
<sequence length="33" mass="3757">MKALLLKVICKKIEIAILDTARHAKYFTLPSNI</sequence>
<dbReference type="InParanoid" id="A0A0V0ZCK3"/>
<keyword evidence="2" id="KW-1185">Reference proteome</keyword>
<protein>
    <submittedName>
        <fullName evidence="1">Uncharacterized protein</fullName>
    </submittedName>
</protein>
<dbReference type="EMBL" id="JYDH01002505">
    <property type="protein sequence ID" value="KRY10228.1"/>
    <property type="molecule type" value="Genomic_DNA"/>
</dbReference>
<organism evidence="1 2">
    <name type="scientific">Trichinella spiralis</name>
    <name type="common">Trichina worm</name>
    <dbReference type="NCBI Taxonomy" id="6334"/>
    <lineage>
        <taxon>Eukaryota</taxon>
        <taxon>Metazoa</taxon>
        <taxon>Ecdysozoa</taxon>
        <taxon>Nematoda</taxon>
        <taxon>Enoplea</taxon>
        <taxon>Dorylaimia</taxon>
        <taxon>Trichinellida</taxon>
        <taxon>Trichinellidae</taxon>
        <taxon>Trichinella</taxon>
    </lineage>
</organism>
<dbReference type="AlphaFoldDB" id="A0A0V0ZCK3"/>
<evidence type="ECO:0000313" key="1">
    <source>
        <dbReference type="EMBL" id="KRY10228.1"/>
    </source>
</evidence>
<evidence type="ECO:0000313" key="2">
    <source>
        <dbReference type="Proteomes" id="UP000054776"/>
    </source>
</evidence>
<dbReference type="Proteomes" id="UP000054776">
    <property type="component" value="Unassembled WGS sequence"/>
</dbReference>
<proteinExistence type="predicted"/>
<accession>A0A0V0ZCK3</accession>
<reference evidence="1 2" key="1">
    <citation type="submission" date="2015-01" db="EMBL/GenBank/DDBJ databases">
        <title>Evolution of Trichinella species and genotypes.</title>
        <authorList>
            <person name="Korhonen P.K."/>
            <person name="Edoardo P."/>
            <person name="Giuseppe L.R."/>
            <person name="Gasser R.B."/>
        </authorList>
    </citation>
    <scope>NUCLEOTIDE SEQUENCE [LARGE SCALE GENOMIC DNA]</scope>
    <source>
        <strain evidence="1">ISS3</strain>
    </source>
</reference>